<dbReference type="Pfam" id="PF00395">
    <property type="entry name" value="SLH"/>
    <property type="match status" value="3"/>
</dbReference>
<evidence type="ECO:0000259" key="3">
    <source>
        <dbReference type="PROSITE" id="PS50853"/>
    </source>
</evidence>
<dbReference type="Pfam" id="PF00149">
    <property type="entry name" value="Metallophos"/>
    <property type="match status" value="1"/>
</dbReference>
<protein>
    <submittedName>
        <fullName evidence="5">S-layer homology domain-containing protein</fullName>
    </submittedName>
</protein>
<dbReference type="PROSITE" id="PS51272">
    <property type="entry name" value="SLH"/>
    <property type="match status" value="3"/>
</dbReference>
<evidence type="ECO:0000256" key="2">
    <source>
        <dbReference type="SAM" id="SignalP"/>
    </source>
</evidence>
<evidence type="ECO:0000259" key="4">
    <source>
        <dbReference type="PROSITE" id="PS51272"/>
    </source>
</evidence>
<comment type="caution">
    <text evidence="5">The sequence shown here is derived from an EMBL/GenBank/DDBJ whole genome shotgun (WGS) entry which is preliminary data.</text>
</comment>
<keyword evidence="6" id="KW-1185">Reference proteome</keyword>
<dbReference type="InterPro" id="IPR051465">
    <property type="entry name" value="Cell_Envelope_Struct_Comp"/>
</dbReference>
<name>A0A841U4M0_9BACL</name>
<dbReference type="InterPro" id="IPR013320">
    <property type="entry name" value="ConA-like_dom_sf"/>
</dbReference>
<evidence type="ECO:0000313" key="5">
    <source>
        <dbReference type="EMBL" id="MBB6695647.1"/>
    </source>
</evidence>
<evidence type="ECO:0000256" key="1">
    <source>
        <dbReference type="SAM" id="MobiDB-lite"/>
    </source>
</evidence>
<feature type="chain" id="PRO_5032784543" evidence="2">
    <location>
        <begin position="34"/>
        <end position="1071"/>
    </location>
</feature>
<dbReference type="RefSeq" id="WP_185139599.1">
    <property type="nucleotide sequence ID" value="NZ_JACJVR010000133.1"/>
</dbReference>
<feature type="domain" description="SLH" evidence="4">
    <location>
        <begin position="34"/>
        <end position="92"/>
    </location>
</feature>
<dbReference type="InterPro" id="IPR036116">
    <property type="entry name" value="FN3_sf"/>
</dbReference>
<dbReference type="InterPro" id="IPR003961">
    <property type="entry name" value="FN3_dom"/>
</dbReference>
<gene>
    <name evidence="5" type="ORF">H7B90_30070</name>
</gene>
<dbReference type="InterPro" id="IPR029052">
    <property type="entry name" value="Metallo-depent_PP-like"/>
</dbReference>
<dbReference type="PROSITE" id="PS50853">
    <property type="entry name" value="FN3"/>
    <property type="match status" value="1"/>
</dbReference>
<feature type="region of interest" description="Disordered" evidence="1">
    <location>
        <begin position="209"/>
        <end position="297"/>
    </location>
</feature>
<organism evidence="5 6">
    <name type="scientific">Cohnella xylanilytica</name>
    <dbReference type="NCBI Taxonomy" id="557555"/>
    <lineage>
        <taxon>Bacteria</taxon>
        <taxon>Bacillati</taxon>
        <taxon>Bacillota</taxon>
        <taxon>Bacilli</taxon>
        <taxon>Bacillales</taxon>
        <taxon>Paenibacillaceae</taxon>
        <taxon>Cohnella</taxon>
    </lineage>
</organism>
<dbReference type="SMART" id="SM00060">
    <property type="entry name" value="FN3"/>
    <property type="match status" value="1"/>
</dbReference>
<feature type="signal peptide" evidence="2">
    <location>
        <begin position="1"/>
        <end position="33"/>
    </location>
</feature>
<dbReference type="GO" id="GO:0016787">
    <property type="term" value="F:hydrolase activity"/>
    <property type="evidence" value="ECO:0007669"/>
    <property type="project" value="InterPro"/>
</dbReference>
<keyword evidence="2" id="KW-0732">Signal</keyword>
<sequence length="1071" mass="111742">MKVGNIAARPFRGFAAAALATAMIAGPVGSALAAPAQTASDIRGNWAESTLKSWVQAGLLHGDSNGRIEPNRPLTRAEWMALANRALGYTEAGDVSFKDLSASGWEYEDVRKAVKAGYISGFADGTIRGGSPVTRQEAAVMLARMLGLEAGSADASSLAFTDKASIGSWSRGAVAALAARGLLSGFSDGSFRPLAVLTRAEAVVLLDKARQSHSSPGNGSGSGNGQPPATGGENGNNGNAGNGGESSGGGSANPGGGTPSAGGGEGGSTSGGNGGNDGNGGSSGNGGNGGSGGGGGSSAAPILTFPVVSDTHVGIEDVSVDAAAKFEQALKVFKTLGSYNAIVVDGDMTDAGTVAQYKSAMSILNANKPAGAKAIISPGNHEYYAAGDELGGDKYAAAERFYKETGMDGNGNQVEPVDPKTENAGVFYDTWVKGYHFIVVDHDRSAMSDAKYEWLKNEIATDEKGKPADPKKPVFVLIHYPYKNTTYGSEGAGWNNPAEYAKFKAVMASHPNAILLTGHTHYTLEHPKTIDASDGFVRINDGSTAFVQAHGYANDDDIYLDKNVSQGLLVKVYSGKVVIERRELDQKGALIGTPYVIDLKDPVQSAKKYSTDAENPSFKKGTKLDVSGVSASSATLAWPKATDDTKVDSYIVAVNGKLIGAPSVVSPYAEAATHTFVAKGLKPNASYTVSVKALDAYGKESTPISATFKTLSAGTGYDAQAPDVLDIDFANVSGKTVKDAAINKNDAVLENNARVADDSLFGKKALVLDGAGARGKPTSVARVPYNSSLFTQDALTIETAVYVSPDSDLSKDEYHILGTYENGGYYLYYSAEDKKFVFDTQNSKDPAESAVIDNVKGKVFYLTAVYEGDAANGYKNGSIKLYVNGAPAGGNTTSGALPINESNDLIIGGDVEAYGDVIHAFEGAIGQVKMYSRALAQEEIAAHYDAFKSGLPHAGNVDFYETDDAAVPQQLRDYAQALAGTKTIDYTFPFQPSALAVLGQDGAVNVFDDEGRLWTGSGTTLKRFDPYASDASSAETFPEGDYFKGTIRALLADDRAVWVLTDQGVSRIRYS</sequence>
<dbReference type="CDD" id="cd00063">
    <property type="entry name" value="FN3"/>
    <property type="match status" value="1"/>
</dbReference>
<feature type="domain" description="SLH" evidence="4">
    <location>
        <begin position="93"/>
        <end position="156"/>
    </location>
</feature>
<dbReference type="Pfam" id="PF00041">
    <property type="entry name" value="fn3"/>
    <property type="match status" value="1"/>
</dbReference>
<evidence type="ECO:0000313" key="6">
    <source>
        <dbReference type="Proteomes" id="UP000553776"/>
    </source>
</evidence>
<dbReference type="PANTHER" id="PTHR43308">
    <property type="entry name" value="OUTER MEMBRANE PROTEIN ALPHA-RELATED"/>
    <property type="match status" value="1"/>
</dbReference>
<dbReference type="Proteomes" id="UP000553776">
    <property type="component" value="Unassembled WGS sequence"/>
</dbReference>
<dbReference type="Gene3D" id="2.60.120.200">
    <property type="match status" value="1"/>
</dbReference>
<dbReference type="EMBL" id="JACJVR010000133">
    <property type="protein sequence ID" value="MBB6695647.1"/>
    <property type="molecule type" value="Genomic_DNA"/>
</dbReference>
<feature type="domain" description="Fibronectin type-III" evidence="3">
    <location>
        <begin position="620"/>
        <end position="713"/>
    </location>
</feature>
<dbReference type="InterPro" id="IPR013783">
    <property type="entry name" value="Ig-like_fold"/>
</dbReference>
<dbReference type="Gene3D" id="2.60.40.10">
    <property type="entry name" value="Immunoglobulins"/>
    <property type="match status" value="1"/>
</dbReference>
<dbReference type="SUPFAM" id="SSF49265">
    <property type="entry name" value="Fibronectin type III"/>
    <property type="match status" value="1"/>
</dbReference>
<proteinExistence type="predicted"/>
<dbReference type="SUPFAM" id="SSF56300">
    <property type="entry name" value="Metallo-dependent phosphatases"/>
    <property type="match status" value="1"/>
</dbReference>
<dbReference type="AlphaFoldDB" id="A0A841U4M0"/>
<dbReference type="InterPro" id="IPR004843">
    <property type="entry name" value="Calcineurin-like_PHP"/>
</dbReference>
<dbReference type="Gene3D" id="3.60.21.10">
    <property type="match status" value="1"/>
</dbReference>
<feature type="domain" description="SLH" evidence="4">
    <location>
        <begin position="157"/>
        <end position="220"/>
    </location>
</feature>
<accession>A0A841U4M0</accession>
<reference evidence="5 6" key="1">
    <citation type="submission" date="2020-08" db="EMBL/GenBank/DDBJ databases">
        <title>Cohnella phylogeny.</title>
        <authorList>
            <person name="Dunlap C."/>
        </authorList>
    </citation>
    <scope>NUCLEOTIDE SEQUENCE [LARGE SCALE GENOMIC DNA]</scope>
    <source>
        <strain evidence="5 6">DSM 25239</strain>
    </source>
</reference>
<dbReference type="PANTHER" id="PTHR43308:SF5">
    <property type="entry name" value="S-LAYER PROTEIN _ PEPTIDOGLYCAN ENDO-BETA-N-ACETYLGLUCOSAMINIDASE"/>
    <property type="match status" value="1"/>
</dbReference>
<dbReference type="InterPro" id="IPR001119">
    <property type="entry name" value="SLH_dom"/>
</dbReference>
<dbReference type="SUPFAM" id="SSF49899">
    <property type="entry name" value="Concanavalin A-like lectins/glucanases"/>
    <property type="match status" value="1"/>
</dbReference>
<dbReference type="Pfam" id="PF13385">
    <property type="entry name" value="Laminin_G_3"/>
    <property type="match status" value="1"/>
</dbReference>
<feature type="compositionally biased region" description="Gly residues" evidence="1">
    <location>
        <begin position="232"/>
        <end position="297"/>
    </location>
</feature>